<accession>A0ABW7UH26</accession>
<sequence length="164" mass="18286">MDFLLEPPAGVGPLRIGMPRHDADAALDSLRDPSAPSASDRPGQHVFRPSGLMVSVHSMQGVLQAVEFARPLDTTDRVLFHDLDVFALPAREVVAGMREHTRIEADPEEPAFVAPDLLLSFWRPFEADDDPDDEQGHYFARVLLARPGYYDTPAEAEERLRRNS</sequence>
<protein>
    <submittedName>
        <fullName evidence="1">Uncharacterized protein</fullName>
    </submittedName>
</protein>
<reference evidence="1 2" key="1">
    <citation type="submission" date="2024-10" db="EMBL/GenBank/DDBJ databases">
        <title>The Natural Products Discovery Center: Release of the First 8490 Sequenced Strains for Exploring Actinobacteria Biosynthetic Diversity.</title>
        <authorList>
            <person name="Kalkreuter E."/>
            <person name="Kautsar S.A."/>
            <person name="Yang D."/>
            <person name="Bader C.D."/>
            <person name="Teijaro C.N."/>
            <person name="Fluegel L."/>
            <person name="Davis C.M."/>
            <person name="Simpson J.R."/>
            <person name="Lauterbach L."/>
            <person name="Steele A.D."/>
            <person name="Gui C."/>
            <person name="Meng S."/>
            <person name="Li G."/>
            <person name="Viehrig K."/>
            <person name="Ye F."/>
            <person name="Su P."/>
            <person name="Kiefer A.F."/>
            <person name="Nichols A."/>
            <person name="Cepeda A.J."/>
            <person name="Yan W."/>
            <person name="Fan B."/>
            <person name="Jiang Y."/>
            <person name="Adhikari A."/>
            <person name="Zheng C.-J."/>
            <person name="Schuster L."/>
            <person name="Cowan T.M."/>
            <person name="Smanski M.J."/>
            <person name="Chevrette M.G."/>
            <person name="De Carvalho L.P.S."/>
            <person name="Shen B."/>
        </authorList>
    </citation>
    <scope>NUCLEOTIDE SEQUENCE [LARGE SCALE GENOMIC DNA]</scope>
    <source>
        <strain evidence="1 2">NPDC020602</strain>
    </source>
</reference>
<organism evidence="1 2">
    <name type="scientific">Streptomyces litmocidini</name>
    <dbReference type="NCBI Taxonomy" id="67318"/>
    <lineage>
        <taxon>Bacteria</taxon>
        <taxon>Bacillati</taxon>
        <taxon>Actinomycetota</taxon>
        <taxon>Actinomycetes</taxon>
        <taxon>Kitasatosporales</taxon>
        <taxon>Streptomycetaceae</taxon>
        <taxon>Streptomyces</taxon>
    </lineage>
</organism>
<comment type="caution">
    <text evidence="1">The sequence shown here is derived from an EMBL/GenBank/DDBJ whole genome shotgun (WGS) entry which is preliminary data.</text>
</comment>
<evidence type="ECO:0000313" key="1">
    <source>
        <dbReference type="EMBL" id="MFI1717627.1"/>
    </source>
</evidence>
<evidence type="ECO:0000313" key="2">
    <source>
        <dbReference type="Proteomes" id="UP001611339"/>
    </source>
</evidence>
<dbReference type="EMBL" id="JBIRUI010000015">
    <property type="protein sequence ID" value="MFI1717627.1"/>
    <property type="molecule type" value="Genomic_DNA"/>
</dbReference>
<gene>
    <name evidence="1" type="ORF">ACH407_29230</name>
</gene>
<proteinExistence type="predicted"/>
<keyword evidence="2" id="KW-1185">Reference proteome</keyword>
<dbReference type="Proteomes" id="UP001611339">
    <property type="component" value="Unassembled WGS sequence"/>
</dbReference>
<name>A0ABW7UH26_9ACTN</name>
<dbReference type="RefSeq" id="WP_398712048.1">
    <property type="nucleotide sequence ID" value="NZ_JBIRUI010000015.1"/>
</dbReference>